<accession>A0ABM1QQT4</accession>
<evidence type="ECO:0000313" key="1">
    <source>
        <dbReference type="Proteomes" id="UP000694864"/>
    </source>
</evidence>
<proteinExistence type="predicted"/>
<sequence>MGDFNETLDLSEHSHLDGQPAVTDGMRDFQSVVNYCSFADLAAHGPLFTWSNKRVNDLISKKLDRVMVNDSWLLSFPTSYSVFEAGGCSDHMRCRIELTAGAGTPCSRQKPFKFVNAITSLPEFKPFVSEAWRATEPLHMSTSTLYRFSKKLKALKLGLRQLAKNKMGDLIKKSKEAYEELCKRQEQTLLFPSPQAMNAETVAYERWERVVSLKEKYLKQRSKLHWLQVGDKTTKLFTEQCSNVRQIILFGRF</sequence>
<protein>
    <submittedName>
        <fullName evidence="2">Uncharacterized protein LOC109125204</fullName>
    </submittedName>
</protein>
<dbReference type="RefSeq" id="XP_019089122.1">
    <property type="nucleotide sequence ID" value="XM_019233577.1"/>
</dbReference>
<evidence type="ECO:0000313" key="2">
    <source>
        <dbReference type="RefSeq" id="XP_019089122.1"/>
    </source>
</evidence>
<dbReference type="PANTHER" id="PTHR33710">
    <property type="entry name" value="BNAC02G09200D PROTEIN"/>
    <property type="match status" value="1"/>
</dbReference>
<keyword evidence="1" id="KW-1185">Reference proteome</keyword>
<reference evidence="1" key="1">
    <citation type="journal article" date="2014" name="Nat. Commun.">
        <title>The emerging biofuel crop Camelina sativa retains a highly undifferentiated hexaploid genome structure.</title>
        <authorList>
            <person name="Kagale S."/>
            <person name="Koh C."/>
            <person name="Nixon J."/>
            <person name="Bollina V."/>
            <person name="Clarke W.E."/>
            <person name="Tuteja R."/>
            <person name="Spillane C."/>
            <person name="Robinson S.J."/>
            <person name="Links M.G."/>
            <person name="Clarke C."/>
            <person name="Higgins E.E."/>
            <person name="Huebert T."/>
            <person name="Sharpe A.G."/>
            <person name="Parkin I.A."/>
        </authorList>
    </citation>
    <scope>NUCLEOTIDE SEQUENCE [LARGE SCALE GENOMIC DNA]</scope>
    <source>
        <strain evidence="1">cv. DH55</strain>
    </source>
</reference>
<dbReference type="Gene3D" id="3.60.10.10">
    <property type="entry name" value="Endonuclease/exonuclease/phosphatase"/>
    <property type="match status" value="1"/>
</dbReference>
<gene>
    <name evidence="2" type="primary">LOC109125204</name>
</gene>
<dbReference type="Proteomes" id="UP000694864">
    <property type="component" value="Chromosome 12"/>
</dbReference>
<dbReference type="InterPro" id="IPR036691">
    <property type="entry name" value="Endo/exonu/phosph_ase_sf"/>
</dbReference>
<dbReference type="SUPFAM" id="SSF56219">
    <property type="entry name" value="DNase I-like"/>
    <property type="match status" value="1"/>
</dbReference>
<dbReference type="GeneID" id="109125204"/>
<organism evidence="1 2">
    <name type="scientific">Camelina sativa</name>
    <name type="common">False flax</name>
    <name type="synonym">Myagrum sativum</name>
    <dbReference type="NCBI Taxonomy" id="90675"/>
    <lineage>
        <taxon>Eukaryota</taxon>
        <taxon>Viridiplantae</taxon>
        <taxon>Streptophyta</taxon>
        <taxon>Embryophyta</taxon>
        <taxon>Tracheophyta</taxon>
        <taxon>Spermatophyta</taxon>
        <taxon>Magnoliopsida</taxon>
        <taxon>eudicotyledons</taxon>
        <taxon>Gunneridae</taxon>
        <taxon>Pentapetalae</taxon>
        <taxon>rosids</taxon>
        <taxon>malvids</taxon>
        <taxon>Brassicales</taxon>
        <taxon>Brassicaceae</taxon>
        <taxon>Camelineae</taxon>
        <taxon>Camelina</taxon>
    </lineage>
</organism>
<reference evidence="2" key="2">
    <citation type="submission" date="2025-08" db="UniProtKB">
        <authorList>
            <consortium name="RefSeq"/>
        </authorList>
    </citation>
    <scope>IDENTIFICATION</scope>
    <source>
        <tissue evidence="2">Leaf</tissue>
    </source>
</reference>
<name>A0ABM1QQT4_CAMSA</name>
<dbReference type="PANTHER" id="PTHR33710:SF71">
    <property type="entry name" value="ENDONUCLEASE_EXONUCLEASE_PHOSPHATASE DOMAIN-CONTAINING PROTEIN"/>
    <property type="match status" value="1"/>
</dbReference>